<accession>A0AAE0Z038</accession>
<dbReference type="Proteomes" id="UP001283361">
    <property type="component" value="Unassembled WGS sequence"/>
</dbReference>
<dbReference type="AlphaFoldDB" id="A0AAE0Z038"/>
<reference evidence="1" key="1">
    <citation type="journal article" date="2023" name="G3 (Bethesda)">
        <title>A reference genome for the long-term kleptoplast-retaining sea slug Elysia crispata morphotype clarki.</title>
        <authorList>
            <person name="Eastman K.E."/>
            <person name="Pendleton A.L."/>
            <person name="Shaikh M.A."/>
            <person name="Suttiyut T."/>
            <person name="Ogas R."/>
            <person name="Tomko P."/>
            <person name="Gavelis G."/>
            <person name="Widhalm J.R."/>
            <person name="Wisecaver J.H."/>
        </authorList>
    </citation>
    <scope>NUCLEOTIDE SEQUENCE</scope>
    <source>
        <strain evidence="1">ECLA1</strain>
    </source>
</reference>
<organism evidence="1 2">
    <name type="scientific">Elysia crispata</name>
    <name type="common">lettuce slug</name>
    <dbReference type="NCBI Taxonomy" id="231223"/>
    <lineage>
        <taxon>Eukaryota</taxon>
        <taxon>Metazoa</taxon>
        <taxon>Spiralia</taxon>
        <taxon>Lophotrochozoa</taxon>
        <taxon>Mollusca</taxon>
        <taxon>Gastropoda</taxon>
        <taxon>Heterobranchia</taxon>
        <taxon>Euthyneura</taxon>
        <taxon>Panpulmonata</taxon>
        <taxon>Sacoglossa</taxon>
        <taxon>Placobranchoidea</taxon>
        <taxon>Plakobranchidae</taxon>
        <taxon>Elysia</taxon>
    </lineage>
</organism>
<gene>
    <name evidence="1" type="ORF">RRG08_047305</name>
</gene>
<evidence type="ECO:0000313" key="2">
    <source>
        <dbReference type="Proteomes" id="UP001283361"/>
    </source>
</evidence>
<proteinExistence type="predicted"/>
<protein>
    <submittedName>
        <fullName evidence="1">Uncharacterized protein</fullName>
    </submittedName>
</protein>
<comment type="caution">
    <text evidence="1">The sequence shown here is derived from an EMBL/GenBank/DDBJ whole genome shotgun (WGS) entry which is preliminary data.</text>
</comment>
<keyword evidence="2" id="KW-1185">Reference proteome</keyword>
<dbReference type="EMBL" id="JAWDGP010005126">
    <property type="protein sequence ID" value="KAK3759417.1"/>
    <property type="molecule type" value="Genomic_DNA"/>
</dbReference>
<evidence type="ECO:0000313" key="1">
    <source>
        <dbReference type="EMBL" id="KAK3759417.1"/>
    </source>
</evidence>
<name>A0AAE0Z038_9GAST</name>
<sequence length="81" mass="8957">MGSGTKPTIMEHTVKQTHKHTVTGTGRLAVLRVTLSAQLDRSNDSSRTIYAKVALVLWKSVKRRELQPARASRVGETVWGT</sequence>